<evidence type="ECO:0000256" key="10">
    <source>
        <dbReference type="ARBA" id="ARBA00023102"/>
    </source>
</evidence>
<comment type="pathway">
    <text evidence="3">Lipid metabolism.</text>
</comment>
<dbReference type="InterPro" id="IPR015421">
    <property type="entry name" value="PyrdxlP-dep_Trfase_major"/>
</dbReference>
<accession>A0ABS1HJQ2</accession>
<dbReference type="Pfam" id="PF00155">
    <property type="entry name" value="Aminotran_1_2"/>
    <property type="match status" value="1"/>
</dbReference>
<sequence length="345" mass="39034">MKPLNQLIRPNIKNLKPYSSARDEYTGEAAVFLDANENPFNQPYNRYPDPYQRKVKQKISEFKSVSDTNIFLGNGSDEPIDLLFRAFCEPGIDNVVSIDPTYGMYQVAADINNVEVRRVLLTDEFELDVEGLLRACDDNTKLLFICSPNNPTGNCFRKVDILDLLRRFDGIVVLDEAYIDFAPEKSLLSKLSDYSNLVILQTFSKAWGMAGIRLGMAFASSDIVEVLSNIKYPYNINVLTQEKALELLDNESNKQYWVSQLLAERDNMQVALADLSFVAKVYPSDANYLLIKVNEPKAVYDFLVSKQIIIRDRSSVSLCEGCLRVTIGQPAENSLLLEALTMFEK</sequence>
<name>A0ABS1HJQ2_9BACT</name>
<comment type="subunit">
    <text evidence="5 12">Homodimer.</text>
</comment>
<keyword evidence="9 12" id="KW-0663">Pyridoxal phosphate</keyword>
<dbReference type="SUPFAM" id="SSF53383">
    <property type="entry name" value="PLP-dependent transferases"/>
    <property type="match status" value="1"/>
</dbReference>
<reference evidence="14 15" key="1">
    <citation type="submission" date="2021-01" db="EMBL/GenBank/DDBJ databases">
        <title>Carboxyliciviraga sp.nov., isolated from coastal sediments.</title>
        <authorList>
            <person name="Lu D."/>
            <person name="Zhang T."/>
        </authorList>
    </citation>
    <scope>NUCLEOTIDE SEQUENCE [LARGE SCALE GENOMIC DNA]</scope>
    <source>
        <strain evidence="14 15">N1Y132</strain>
    </source>
</reference>
<dbReference type="EMBL" id="JAENRR010000023">
    <property type="protein sequence ID" value="MBK3517904.1"/>
    <property type="molecule type" value="Genomic_DNA"/>
</dbReference>
<keyword evidence="8 12" id="KW-0808">Transferase</keyword>
<dbReference type="InterPro" id="IPR001917">
    <property type="entry name" value="Aminotrans_II_pyridoxalP_BS"/>
</dbReference>
<evidence type="ECO:0000256" key="8">
    <source>
        <dbReference type="ARBA" id="ARBA00022679"/>
    </source>
</evidence>
<feature type="domain" description="Aminotransferase class I/classII large" evidence="13">
    <location>
        <begin position="41"/>
        <end position="340"/>
    </location>
</feature>
<dbReference type="InterPro" id="IPR004839">
    <property type="entry name" value="Aminotransferase_I/II_large"/>
</dbReference>
<evidence type="ECO:0000256" key="12">
    <source>
        <dbReference type="HAMAP-Rule" id="MF_01023"/>
    </source>
</evidence>
<evidence type="ECO:0000256" key="4">
    <source>
        <dbReference type="ARBA" id="ARBA00007970"/>
    </source>
</evidence>
<comment type="catalytic activity">
    <reaction evidence="11 12">
        <text>L-histidinol phosphate + 2-oxoglutarate = 3-(imidazol-4-yl)-2-oxopropyl phosphate + L-glutamate</text>
        <dbReference type="Rhea" id="RHEA:23744"/>
        <dbReference type="ChEBI" id="CHEBI:16810"/>
        <dbReference type="ChEBI" id="CHEBI:29985"/>
        <dbReference type="ChEBI" id="CHEBI:57766"/>
        <dbReference type="ChEBI" id="CHEBI:57980"/>
        <dbReference type="EC" id="2.6.1.9"/>
    </reaction>
</comment>
<dbReference type="PROSITE" id="PS00599">
    <property type="entry name" value="AA_TRANSFER_CLASS_2"/>
    <property type="match status" value="1"/>
</dbReference>
<dbReference type="InterPro" id="IPR015424">
    <property type="entry name" value="PyrdxlP-dep_Trfase"/>
</dbReference>
<evidence type="ECO:0000256" key="1">
    <source>
        <dbReference type="ARBA" id="ARBA00001933"/>
    </source>
</evidence>
<dbReference type="HAMAP" id="MF_01023">
    <property type="entry name" value="HisC_aminotrans_2"/>
    <property type="match status" value="1"/>
</dbReference>
<keyword evidence="7 12" id="KW-0028">Amino-acid biosynthesis</keyword>
<dbReference type="CDD" id="cd00609">
    <property type="entry name" value="AAT_like"/>
    <property type="match status" value="1"/>
</dbReference>
<keyword evidence="6 12" id="KW-0032">Aminotransferase</keyword>
<dbReference type="Gene3D" id="3.40.640.10">
    <property type="entry name" value="Type I PLP-dependent aspartate aminotransferase-like (Major domain)"/>
    <property type="match status" value="1"/>
</dbReference>
<evidence type="ECO:0000256" key="3">
    <source>
        <dbReference type="ARBA" id="ARBA00005189"/>
    </source>
</evidence>
<evidence type="ECO:0000256" key="7">
    <source>
        <dbReference type="ARBA" id="ARBA00022605"/>
    </source>
</evidence>
<evidence type="ECO:0000313" key="14">
    <source>
        <dbReference type="EMBL" id="MBK3517904.1"/>
    </source>
</evidence>
<dbReference type="RefSeq" id="WP_200465131.1">
    <property type="nucleotide sequence ID" value="NZ_JAENRR010000023.1"/>
</dbReference>
<organism evidence="14 15">
    <name type="scientific">Carboxylicivirga marina</name>
    <dbReference type="NCBI Taxonomy" id="2800988"/>
    <lineage>
        <taxon>Bacteria</taxon>
        <taxon>Pseudomonadati</taxon>
        <taxon>Bacteroidota</taxon>
        <taxon>Bacteroidia</taxon>
        <taxon>Marinilabiliales</taxon>
        <taxon>Marinilabiliaceae</taxon>
        <taxon>Carboxylicivirga</taxon>
    </lineage>
</organism>
<gene>
    <name evidence="12 14" type="primary">hisC</name>
    <name evidence="14" type="ORF">JIV24_11225</name>
</gene>
<evidence type="ECO:0000256" key="5">
    <source>
        <dbReference type="ARBA" id="ARBA00011738"/>
    </source>
</evidence>
<proteinExistence type="inferred from homology"/>
<dbReference type="PANTHER" id="PTHR42885">
    <property type="entry name" value="HISTIDINOL-PHOSPHATE AMINOTRANSFERASE-RELATED"/>
    <property type="match status" value="1"/>
</dbReference>
<keyword evidence="10 12" id="KW-0368">Histidine biosynthesis</keyword>
<dbReference type="InterPro" id="IPR015422">
    <property type="entry name" value="PyrdxlP-dep_Trfase_small"/>
</dbReference>
<evidence type="ECO:0000256" key="6">
    <source>
        <dbReference type="ARBA" id="ARBA00022576"/>
    </source>
</evidence>
<evidence type="ECO:0000313" key="15">
    <source>
        <dbReference type="Proteomes" id="UP000605676"/>
    </source>
</evidence>
<comment type="pathway">
    <text evidence="2 12">Amino-acid biosynthesis; L-histidine biosynthesis; L-histidine from 5-phospho-alpha-D-ribose 1-diphosphate: step 7/9.</text>
</comment>
<dbReference type="NCBIfam" id="TIGR01141">
    <property type="entry name" value="hisC"/>
    <property type="match status" value="1"/>
</dbReference>
<comment type="cofactor">
    <cofactor evidence="1 12">
        <name>pyridoxal 5'-phosphate</name>
        <dbReference type="ChEBI" id="CHEBI:597326"/>
    </cofactor>
</comment>
<evidence type="ECO:0000259" key="13">
    <source>
        <dbReference type="Pfam" id="PF00155"/>
    </source>
</evidence>
<protein>
    <recommendedName>
        <fullName evidence="12">Histidinol-phosphate aminotransferase</fullName>
        <ecNumber evidence="12">2.6.1.9</ecNumber>
    </recommendedName>
    <alternativeName>
        <fullName evidence="12">Imidazole acetol-phosphate transaminase</fullName>
    </alternativeName>
</protein>
<comment type="caution">
    <text evidence="14">The sequence shown here is derived from an EMBL/GenBank/DDBJ whole genome shotgun (WGS) entry which is preliminary data.</text>
</comment>
<dbReference type="Proteomes" id="UP000605676">
    <property type="component" value="Unassembled WGS sequence"/>
</dbReference>
<evidence type="ECO:0000256" key="11">
    <source>
        <dbReference type="ARBA" id="ARBA00047481"/>
    </source>
</evidence>
<keyword evidence="15" id="KW-1185">Reference proteome</keyword>
<dbReference type="GO" id="GO:0004400">
    <property type="term" value="F:histidinol-phosphate transaminase activity"/>
    <property type="evidence" value="ECO:0007669"/>
    <property type="project" value="UniProtKB-EC"/>
</dbReference>
<dbReference type="Gene3D" id="3.90.1150.10">
    <property type="entry name" value="Aspartate Aminotransferase, domain 1"/>
    <property type="match status" value="1"/>
</dbReference>
<dbReference type="EC" id="2.6.1.9" evidence="12"/>
<evidence type="ECO:0000256" key="9">
    <source>
        <dbReference type="ARBA" id="ARBA00022898"/>
    </source>
</evidence>
<dbReference type="InterPro" id="IPR005861">
    <property type="entry name" value="HisP_aminotrans"/>
</dbReference>
<dbReference type="PANTHER" id="PTHR42885:SF2">
    <property type="entry name" value="HISTIDINOL-PHOSPHATE AMINOTRANSFERASE"/>
    <property type="match status" value="1"/>
</dbReference>
<feature type="modified residue" description="N6-(pyridoxal phosphate)lysine" evidence="12">
    <location>
        <position position="205"/>
    </location>
</feature>
<comment type="similarity">
    <text evidence="4 12">Belongs to the class-II pyridoxal-phosphate-dependent aminotransferase family. Histidinol-phosphate aminotransferase subfamily.</text>
</comment>
<evidence type="ECO:0000256" key="2">
    <source>
        <dbReference type="ARBA" id="ARBA00005011"/>
    </source>
</evidence>